<dbReference type="CDD" id="cd23763">
    <property type="entry name" value="ASKHA_ATPase_ROK"/>
    <property type="match status" value="1"/>
</dbReference>
<dbReference type="Gene3D" id="3.30.420.40">
    <property type="match status" value="2"/>
</dbReference>
<proteinExistence type="inferred from homology"/>
<keyword evidence="3" id="KW-1185">Reference proteome</keyword>
<dbReference type="InterPro" id="IPR000600">
    <property type="entry name" value="ROK"/>
</dbReference>
<dbReference type="EMBL" id="SJPR01000002">
    <property type="protein sequence ID" value="TWT97835.1"/>
    <property type="molecule type" value="Genomic_DNA"/>
</dbReference>
<reference evidence="2 3" key="1">
    <citation type="submission" date="2019-02" db="EMBL/GenBank/DDBJ databases">
        <title>Deep-cultivation of Planctomycetes and their phenomic and genomic characterization uncovers novel biology.</title>
        <authorList>
            <person name="Wiegand S."/>
            <person name="Jogler M."/>
            <person name="Boedeker C."/>
            <person name="Pinto D."/>
            <person name="Vollmers J."/>
            <person name="Rivas-Marin E."/>
            <person name="Kohn T."/>
            <person name="Peeters S.H."/>
            <person name="Heuer A."/>
            <person name="Rast P."/>
            <person name="Oberbeckmann S."/>
            <person name="Bunk B."/>
            <person name="Jeske O."/>
            <person name="Meyerdierks A."/>
            <person name="Storesund J.E."/>
            <person name="Kallscheuer N."/>
            <person name="Luecker S."/>
            <person name="Lage O.M."/>
            <person name="Pohl T."/>
            <person name="Merkel B.J."/>
            <person name="Hornburger P."/>
            <person name="Mueller R.-W."/>
            <person name="Bruemmer F."/>
            <person name="Labrenz M."/>
            <person name="Spormann A.M."/>
            <person name="Op Den Camp H."/>
            <person name="Overmann J."/>
            <person name="Amann R."/>
            <person name="Jetten M.S.M."/>
            <person name="Mascher T."/>
            <person name="Medema M.H."/>
            <person name="Devos D.P."/>
            <person name="Kaster A.-K."/>
            <person name="Ovreas L."/>
            <person name="Rohde M."/>
            <person name="Galperin M.Y."/>
            <person name="Jogler C."/>
        </authorList>
    </citation>
    <scope>NUCLEOTIDE SEQUENCE [LARGE SCALE GENOMIC DNA]</scope>
    <source>
        <strain evidence="2 3">Pla108</strain>
    </source>
</reference>
<dbReference type="AlphaFoldDB" id="A0A5C6AF70"/>
<accession>A0A5C6AF70</accession>
<sequence>MSSAAADKPLVLTLDAGGTNFSFAALRGGKRVSGPYVLPSEANNLKKSLANLYTGFERVAAGAGGQVAAISFAFPGPADYAGGVIYNMGNLPAYADGVPLGDLLSERFGVPVLINNDGDLFALGEAAFGRLPDINRRLEECGSDRRYRNLIGLTLGTGFGGGIVVDGQLLRGDNGLSGEVWLLRHGFRPEVNAEEGISIRAITAAYATTATSDLLAGSRTPHDIARIAKGELEGDAAAAREAYVQLGRALGDAIATLITVLDGVVVIGGGLSQAHSLFMPAILKVLGGSFSDRPGSQRRLVQCVYNLESEVESAAFYSPDPSSPDTKRAPRQPRSAIALSHLGANEAVALGAYALALQTLGEA</sequence>
<dbReference type="PANTHER" id="PTHR18964:SF149">
    <property type="entry name" value="BIFUNCTIONAL UDP-N-ACETYLGLUCOSAMINE 2-EPIMERASE_N-ACETYLMANNOSAMINE KINASE"/>
    <property type="match status" value="1"/>
</dbReference>
<dbReference type="Proteomes" id="UP000317421">
    <property type="component" value="Unassembled WGS sequence"/>
</dbReference>
<dbReference type="SUPFAM" id="SSF53067">
    <property type="entry name" value="Actin-like ATPase domain"/>
    <property type="match status" value="1"/>
</dbReference>
<organism evidence="2 3">
    <name type="scientific">Botrimarina colliarenosi</name>
    <dbReference type="NCBI Taxonomy" id="2528001"/>
    <lineage>
        <taxon>Bacteria</taxon>
        <taxon>Pseudomonadati</taxon>
        <taxon>Planctomycetota</taxon>
        <taxon>Planctomycetia</taxon>
        <taxon>Pirellulales</taxon>
        <taxon>Lacipirellulaceae</taxon>
        <taxon>Botrimarina</taxon>
    </lineage>
</organism>
<name>A0A5C6AF70_9BACT</name>
<evidence type="ECO:0000313" key="3">
    <source>
        <dbReference type="Proteomes" id="UP000317421"/>
    </source>
</evidence>
<evidence type="ECO:0000256" key="1">
    <source>
        <dbReference type="ARBA" id="ARBA00006479"/>
    </source>
</evidence>
<comment type="similarity">
    <text evidence="1">Belongs to the ROK (NagC/XylR) family.</text>
</comment>
<protein>
    <submittedName>
        <fullName evidence="2">N-acetylglucosamine repressor</fullName>
    </submittedName>
</protein>
<dbReference type="Pfam" id="PF00480">
    <property type="entry name" value="ROK"/>
    <property type="match status" value="1"/>
</dbReference>
<gene>
    <name evidence="2" type="primary">nagC</name>
    <name evidence="2" type="ORF">Pla108_19880</name>
</gene>
<dbReference type="RefSeq" id="WP_146444731.1">
    <property type="nucleotide sequence ID" value="NZ_SJPR01000002.1"/>
</dbReference>
<dbReference type="OrthoDB" id="49666at2"/>
<comment type="caution">
    <text evidence="2">The sequence shown here is derived from an EMBL/GenBank/DDBJ whole genome shotgun (WGS) entry which is preliminary data.</text>
</comment>
<dbReference type="InterPro" id="IPR043129">
    <property type="entry name" value="ATPase_NBD"/>
</dbReference>
<evidence type="ECO:0000313" key="2">
    <source>
        <dbReference type="EMBL" id="TWT97835.1"/>
    </source>
</evidence>
<dbReference type="PANTHER" id="PTHR18964">
    <property type="entry name" value="ROK (REPRESSOR, ORF, KINASE) FAMILY"/>
    <property type="match status" value="1"/>
</dbReference>